<protein>
    <recommendedName>
        <fullName evidence="3">DUF6534 domain-containing protein</fullName>
    </recommendedName>
</protein>
<dbReference type="EMBL" id="KV419403">
    <property type="protein sequence ID" value="KZS94777.1"/>
    <property type="molecule type" value="Genomic_DNA"/>
</dbReference>
<name>A0A164W6D5_9AGAM</name>
<dbReference type="InterPro" id="IPR045339">
    <property type="entry name" value="DUF6534"/>
</dbReference>
<feature type="transmembrane region" description="Helical" evidence="2">
    <location>
        <begin position="159"/>
        <end position="177"/>
    </location>
</feature>
<feature type="region of interest" description="Disordered" evidence="1">
    <location>
        <begin position="273"/>
        <end position="321"/>
    </location>
</feature>
<accession>A0A164W6D5</accession>
<feature type="domain" description="DUF6534" evidence="3">
    <location>
        <begin position="163"/>
        <end position="248"/>
    </location>
</feature>
<dbReference type="Pfam" id="PF20152">
    <property type="entry name" value="DUF6534"/>
    <property type="match status" value="1"/>
</dbReference>
<keyword evidence="2" id="KW-1133">Transmembrane helix</keyword>
<sequence>MSLQPMHSVDSTLGAMFLGVFASSALYGLTSFQMLVYIRNFEKDRIPLKLLVWAVWLLESLHVALTWHFIYIYLILHFSEAPQNLLATWCVSLIVLLVDIFFVHRIYHLSNKNRILCAVVSFFVMARLALGLVITIRWFWLKPFDLFHLKIKDEMTASLALGVATDVLITASLCHYLQNSRNGFQKTDSILNTLTIYAINNGLITSITDILILTFFLAYEKSLTYLALYQLLSKFYANSLLATLNSRPRQQQRFTENSLPLPTVTLGPLGPVSKGSSPGIPYFPSPKEATFTASDDGHSDNGLQLQHSDWTFRSEKPPLLE</sequence>
<reference evidence="4 5" key="1">
    <citation type="journal article" date="2016" name="Mol. Biol. Evol.">
        <title>Comparative Genomics of Early-Diverging Mushroom-Forming Fungi Provides Insights into the Origins of Lignocellulose Decay Capabilities.</title>
        <authorList>
            <person name="Nagy L.G."/>
            <person name="Riley R."/>
            <person name="Tritt A."/>
            <person name="Adam C."/>
            <person name="Daum C."/>
            <person name="Floudas D."/>
            <person name="Sun H."/>
            <person name="Yadav J.S."/>
            <person name="Pangilinan J."/>
            <person name="Larsson K.H."/>
            <person name="Matsuura K."/>
            <person name="Barry K."/>
            <person name="Labutti K."/>
            <person name="Kuo R."/>
            <person name="Ohm R.A."/>
            <person name="Bhattacharya S.S."/>
            <person name="Shirouzu T."/>
            <person name="Yoshinaga Y."/>
            <person name="Martin F.M."/>
            <person name="Grigoriev I.V."/>
            <person name="Hibbett D.S."/>
        </authorList>
    </citation>
    <scope>NUCLEOTIDE SEQUENCE [LARGE SCALE GENOMIC DNA]</scope>
    <source>
        <strain evidence="4 5">HHB9708</strain>
    </source>
</reference>
<keyword evidence="2" id="KW-0472">Membrane</keyword>
<proteinExistence type="predicted"/>
<dbReference type="OrthoDB" id="2535105at2759"/>
<feature type="compositionally biased region" description="Basic and acidic residues" evidence="1">
    <location>
        <begin position="310"/>
        <end position="321"/>
    </location>
</feature>
<feature type="transmembrane region" description="Helical" evidence="2">
    <location>
        <begin position="198"/>
        <end position="219"/>
    </location>
</feature>
<keyword evidence="5" id="KW-1185">Reference proteome</keyword>
<keyword evidence="2" id="KW-0812">Transmembrane</keyword>
<evidence type="ECO:0000313" key="4">
    <source>
        <dbReference type="EMBL" id="KZS94777.1"/>
    </source>
</evidence>
<feature type="transmembrane region" description="Helical" evidence="2">
    <location>
        <begin position="86"/>
        <end position="103"/>
    </location>
</feature>
<dbReference type="PANTHER" id="PTHR40465">
    <property type="entry name" value="CHROMOSOME 1, WHOLE GENOME SHOTGUN SEQUENCE"/>
    <property type="match status" value="1"/>
</dbReference>
<dbReference type="Proteomes" id="UP000076722">
    <property type="component" value="Unassembled WGS sequence"/>
</dbReference>
<evidence type="ECO:0000256" key="2">
    <source>
        <dbReference type="SAM" id="Phobius"/>
    </source>
</evidence>
<organism evidence="4 5">
    <name type="scientific">Sistotremastrum niveocremeum HHB9708</name>
    <dbReference type="NCBI Taxonomy" id="1314777"/>
    <lineage>
        <taxon>Eukaryota</taxon>
        <taxon>Fungi</taxon>
        <taxon>Dikarya</taxon>
        <taxon>Basidiomycota</taxon>
        <taxon>Agaricomycotina</taxon>
        <taxon>Agaricomycetes</taxon>
        <taxon>Sistotremastrales</taxon>
        <taxon>Sistotremastraceae</taxon>
        <taxon>Sertulicium</taxon>
        <taxon>Sertulicium niveocremeum</taxon>
    </lineage>
</organism>
<evidence type="ECO:0000259" key="3">
    <source>
        <dbReference type="Pfam" id="PF20152"/>
    </source>
</evidence>
<feature type="transmembrane region" description="Helical" evidence="2">
    <location>
        <begin position="50"/>
        <end position="74"/>
    </location>
</feature>
<dbReference type="PANTHER" id="PTHR40465:SF1">
    <property type="entry name" value="DUF6534 DOMAIN-CONTAINING PROTEIN"/>
    <property type="match status" value="1"/>
</dbReference>
<gene>
    <name evidence="4" type="ORF">SISNIDRAFT_31381</name>
</gene>
<evidence type="ECO:0000313" key="5">
    <source>
        <dbReference type="Proteomes" id="UP000076722"/>
    </source>
</evidence>
<evidence type="ECO:0000256" key="1">
    <source>
        <dbReference type="SAM" id="MobiDB-lite"/>
    </source>
</evidence>
<feature type="transmembrane region" description="Helical" evidence="2">
    <location>
        <begin position="115"/>
        <end position="139"/>
    </location>
</feature>
<feature type="transmembrane region" description="Helical" evidence="2">
    <location>
        <begin position="12"/>
        <end position="38"/>
    </location>
</feature>
<dbReference type="AlphaFoldDB" id="A0A164W6D5"/>